<name>A0A7S3TIN0_9SPIT</name>
<reference evidence="1" key="1">
    <citation type="submission" date="2021-01" db="EMBL/GenBank/DDBJ databases">
        <authorList>
            <person name="Corre E."/>
            <person name="Pelletier E."/>
            <person name="Niang G."/>
            <person name="Scheremetjew M."/>
            <person name="Finn R."/>
            <person name="Kale V."/>
            <person name="Holt S."/>
            <person name="Cochrane G."/>
            <person name="Meng A."/>
            <person name="Brown T."/>
            <person name="Cohen L."/>
        </authorList>
    </citation>
    <scope>NUCLEOTIDE SEQUENCE</scope>
    <source>
        <strain evidence="1">SPMC142</strain>
    </source>
</reference>
<protein>
    <submittedName>
        <fullName evidence="1">Uncharacterized protein</fullName>
    </submittedName>
</protein>
<feature type="non-terminal residue" evidence="1">
    <location>
        <position position="1"/>
    </location>
</feature>
<sequence length="149" mass="16994">VGPQRHCAAAALLAGRAMPETCVTKCYSCSHFQTVSQLLPVSANYYTCRACAAYQPCVVYKTKEQVPLRSYNYYEMVDAAKRLNKQAEAARRVNSLGYQKARVHQLLARVLCDTTEARQMKLGQKRLERLQDVERRLNRQMQPRRVPAA</sequence>
<accession>A0A7S3TIN0</accession>
<proteinExistence type="predicted"/>
<dbReference type="AlphaFoldDB" id="A0A7S3TIN0"/>
<dbReference type="EMBL" id="HBIQ01083391">
    <property type="protein sequence ID" value="CAE0585131.1"/>
    <property type="molecule type" value="Transcribed_RNA"/>
</dbReference>
<gene>
    <name evidence="1" type="ORF">SACU0126_LOCUS26596</name>
</gene>
<evidence type="ECO:0000313" key="1">
    <source>
        <dbReference type="EMBL" id="CAE0585131.1"/>
    </source>
</evidence>
<organism evidence="1">
    <name type="scientific">Strombidinopsis acuminata</name>
    <dbReference type="NCBI Taxonomy" id="141414"/>
    <lineage>
        <taxon>Eukaryota</taxon>
        <taxon>Sar</taxon>
        <taxon>Alveolata</taxon>
        <taxon>Ciliophora</taxon>
        <taxon>Intramacronucleata</taxon>
        <taxon>Spirotrichea</taxon>
        <taxon>Choreotrichia</taxon>
        <taxon>Choreotrichida</taxon>
        <taxon>Strombidinopsidae</taxon>
        <taxon>Strombidinopsis</taxon>
    </lineage>
</organism>